<dbReference type="Proteomes" id="UP001443914">
    <property type="component" value="Unassembled WGS sequence"/>
</dbReference>
<dbReference type="EMBL" id="JBDFQZ010000014">
    <property type="protein sequence ID" value="KAK9665277.1"/>
    <property type="molecule type" value="Genomic_DNA"/>
</dbReference>
<sequence length="103" mass="11842">MIIVLENLGCSIDCGVVDPNQTIVSKCFSENKDLFSPFFCLSSSPIIIRLSILTFLLPLLVLLPNFLTLIYILICCHFLCYLLSQIKKFRQQRLLLIFKIFNP</sequence>
<feature type="transmembrane region" description="Helical" evidence="1">
    <location>
        <begin position="66"/>
        <end position="84"/>
    </location>
</feature>
<feature type="transmembrane region" description="Helical" evidence="1">
    <location>
        <begin position="38"/>
        <end position="60"/>
    </location>
</feature>
<evidence type="ECO:0000313" key="3">
    <source>
        <dbReference type="Proteomes" id="UP001443914"/>
    </source>
</evidence>
<keyword evidence="1" id="KW-0812">Transmembrane</keyword>
<dbReference type="AlphaFoldDB" id="A0AAW1GN03"/>
<organism evidence="2 3">
    <name type="scientific">Saponaria officinalis</name>
    <name type="common">Common soapwort</name>
    <name type="synonym">Lychnis saponaria</name>
    <dbReference type="NCBI Taxonomy" id="3572"/>
    <lineage>
        <taxon>Eukaryota</taxon>
        <taxon>Viridiplantae</taxon>
        <taxon>Streptophyta</taxon>
        <taxon>Embryophyta</taxon>
        <taxon>Tracheophyta</taxon>
        <taxon>Spermatophyta</taxon>
        <taxon>Magnoliopsida</taxon>
        <taxon>eudicotyledons</taxon>
        <taxon>Gunneridae</taxon>
        <taxon>Pentapetalae</taxon>
        <taxon>Caryophyllales</taxon>
        <taxon>Caryophyllaceae</taxon>
        <taxon>Caryophylleae</taxon>
        <taxon>Saponaria</taxon>
    </lineage>
</organism>
<keyword evidence="3" id="KW-1185">Reference proteome</keyword>
<evidence type="ECO:0000313" key="2">
    <source>
        <dbReference type="EMBL" id="KAK9665277.1"/>
    </source>
</evidence>
<accession>A0AAW1GN03</accession>
<keyword evidence="1" id="KW-1133">Transmembrane helix</keyword>
<reference evidence="2" key="1">
    <citation type="submission" date="2024-03" db="EMBL/GenBank/DDBJ databases">
        <title>WGS assembly of Saponaria officinalis var. Norfolk2.</title>
        <authorList>
            <person name="Jenkins J."/>
            <person name="Shu S."/>
            <person name="Grimwood J."/>
            <person name="Barry K."/>
            <person name="Goodstein D."/>
            <person name="Schmutz J."/>
            <person name="Leebens-Mack J."/>
            <person name="Osbourn A."/>
        </authorList>
    </citation>
    <scope>NUCLEOTIDE SEQUENCE [LARGE SCALE GENOMIC DNA]</scope>
    <source>
        <strain evidence="2">JIC</strain>
    </source>
</reference>
<comment type="caution">
    <text evidence="2">The sequence shown here is derived from an EMBL/GenBank/DDBJ whole genome shotgun (WGS) entry which is preliminary data.</text>
</comment>
<name>A0AAW1GN03_SAPOF</name>
<evidence type="ECO:0008006" key="4">
    <source>
        <dbReference type="Google" id="ProtNLM"/>
    </source>
</evidence>
<proteinExistence type="predicted"/>
<protein>
    <recommendedName>
        <fullName evidence="4">Transmembrane protein</fullName>
    </recommendedName>
</protein>
<keyword evidence="1" id="KW-0472">Membrane</keyword>
<gene>
    <name evidence="2" type="ORF">RND81_14G102000</name>
</gene>
<evidence type="ECO:0000256" key="1">
    <source>
        <dbReference type="SAM" id="Phobius"/>
    </source>
</evidence>